<keyword evidence="12" id="KW-0969">Cilium</keyword>
<reference evidence="12" key="1">
    <citation type="submission" date="2022-07" db="EMBL/GenBank/DDBJ databases">
        <authorList>
            <person name="Xamxidin M."/>
        </authorList>
    </citation>
    <scope>NUCLEOTIDE SEQUENCE</scope>
    <source>
        <strain evidence="12">YS8-69</strain>
    </source>
</reference>
<keyword evidence="8" id="KW-0175">Coiled coil</keyword>
<dbReference type="Pfam" id="PF00460">
    <property type="entry name" value="Flg_bb_rod"/>
    <property type="match status" value="1"/>
</dbReference>
<keyword evidence="6 7" id="KW-0975">Bacterial flagellum</keyword>
<feature type="domain" description="Flagellar hook-associated protein FlgK helical" evidence="11">
    <location>
        <begin position="94"/>
        <end position="333"/>
    </location>
</feature>
<feature type="coiled-coil region" evidence="8">
    <location>
        <begin position="163"/>
        <end position="190"/>
    </location>
</feature>
<name>A0ABT1XH09_9BURK</name>
<evidence type="ECO:0000256" key="5">
    <source>
        <dbReference type="ARBA" id="ARBA00022525"/>
    </source>
</evidence>
<feature type="domain" description="Flagellar basal body rod protein N-terminal" evidence="9">
    <location>
        <begin position="9"/>
        <end position="35"/>
    </location>
</feature>
<evidence type="ECO:0000259" key="10">
    <source>
        <dbReference type="Pfam" id="PF06429"/>
    </source>
</evidence>
<dbReference type="InterPro" id="IPR010930">
    <property type="entry name" value="Flg_bb/hook_C_dom"/>
</dbReference>
<dbReference type="SUPFAM" id="SSF64518">
    <property type="entry name" value="Phase 1 flagellin"/>
    <property type="match status" value="1"/>
</dbReference>
<dbReference type="PANTHER" id="PTHR30033:SF1">
    <property type="entry name" value="FLAGELLAR HOOK-ASSOCIATED PROTEIN 1"/>
    <property type="match status" value="1"/>
</dbReference>
<keyword evidence="5 7" id="KW-0964">Secreted</keyword>
<dbReference type="Pfam" id="PF06429">
    <property type="entry name" value="Flg_bbr_C"/>
    <property type="match status" value="1"/>
</dbReference>
<gene>
    <name evidence="7 12" type="primary">flgK</name>
    <name evidence="12" type="ORF">NSP04_07270</name>
</gene>
<evidence type="ECO:0000313" key="13">
    <source>
        <dbReference type="Proteomes" id="UP001165267"/>
    </source>
</evidence>
<evidence type="ECO:0000256" key="1">
    <source>
        <dbReference type="ARBA" id="ARBA00004365"/>
    </source>
</evidence>
<dbReference type="InterPro" id="IPR001444">
    <property type="entry name" value="Flag_bb_rod_N"/>
</dbReference>
<dbReference type="InterPro" id="IPR002371">
    <property type="entry name" value="FlgK"/>
</dbReference>
<dbReference type="InterPro" id="IPR053927">
    <property type="entry name" value="FlgK_helical"/>
</dbReference>
<evidence type="ECO:0000259" key="9">
    <source>
        <dbReference type="Pfam" id="PF00460"/>
    </source>
</evidence>
<evidence type="ECO:0000256" key="4">
    <source>
        <dbReference type="ARBA" id="ARBA00016244"/>
    </source>
</evidence>
<dbReference type="EMBL" id="JANKHG010000017">
    <property type="protein sequence ID" value="MCR2746444.1"/>
    <property type="molecule type" value="Genomic_DNA"/>
</dbReference>
<proteinExistence type="inferred from homology"/>
<feature type="domain" description="Flagellar basal-body/hook protein C-terminal" evidence="10">
    <location>
        <begin position="539"/>
        <end position="576"/>
    </location>
</feature>
<evidence type="ECO:0000259" key="11">
    <source>
        <dbReference type="Pfam" id="PF22638"/>
    </source>
</evidence>
<evidence type="ECO:0000313" key="12">
    <source>
        <dbReference type="EMBL" id="MCR2746444.1"/>
    </source>
</evidence>
<comment type="subcellular location">
    <subcellularLocation>
        <location evidence="1 7">Bacterial flagellum</location>
    </subcellularLocation>
    <subcellularLocation>
        <location evidence="2 7">Secreted</location>
    </subcellularLocation>
</comment>
<evidence type="ECO:0000256" key="3">
    <source>
        <dbReference type="ARBA" id="ARBA00009677"/>
    </source>
</evidence>
<keyword evidence="12" id="KW-0966">Cell projection</keyword>
<keyword evidence="13" id="KW-1185">Reference proteome</keyword>
<dbReference type="Proteomes" id="UP001165267">
    <property type="component" value="Unassembled WGS sequence"/>
</dbReference>
<dbReference type="PANTHER" id="PTHR30033">
    <property type="entry name" value="FLAGELLAR HOOK-ASSOCIATED PROTEIN 1"/>
    <property type="match status" value="1"/>
</dbReference>
<organism evidence="12 13">
    <name type="scientific">Limnobacter parvus</name>
    <dbReference type="NCBI Taxonomy" id="2939690"/>
    <lineage>
        <taxon>Bacteria</taxon>
        <taxon>Pseudomonadati</taxon>
        <taxon>Pseudomonadota</taxon>
        <taxon>Betaproteobacteria</taxon>
        <taxon>Burkholderiales</taxon>
        <taxon>Burkholderiaceae</taxon>
        <taxon>Limnobacter</taxon>
    </lineage>
</organism>
<sequence length="577" mass="61555">MSNSVYGIALSGLNAARAGLSTTSHNIANSNTVGFNRQQVIQQSRPSTGSDIGFIGQGVDIASVQRVYSDFINSQEQKATSDAAFFSAKAQQIARVDAMVADDVSGLSSALSIFFAAAQTLSTNPADLAARQNYLSSSETLATRFNGLNTVMDELRGATNLKVRDTVEQLNNATSQIAALNNQIVTALNQTSNGGPPNDLMDRRDKLILQLSEQVQTTRVDMADGSSNLFLANGQSLVVGTTQFKVETQVDPQDPQNLLVGMTTNVNGQPRLLAFDADSLGNGALSGFLSFRENELTEYQNTISLLAARIGQAVNDIQTAGVDLDNNPGNALFSFGSSGNFIDDISRVVPNINNSTANPSAITIRGLDLSKLSSAEYEVQIVGSQPRYREMGSDGPFIPASLVTDPGGDYFEIRDPAGAPLLSFQLNNATPQEGDRFVLMPVREAALNMRVAIDRPSEVAASSAINPSIGNNENILAVAALQNARTLSQSNNSAGVSISDGFNQLVSRVGNKTREFNVAAESRETVLNQVAESRDALQGVNMDEEAANLIKFQQAYQASGRVISLSKELFDQILSMF</sequence>
<protein>
    <recommendedName>
        <fullName evidence="4 7">Flagellar hook-associated protein 1</fullName>
        <shortName evidence="7">HAP1</shortName>
    </recommendedName>
</protein>
<accession>A0ABT1XH09</accession>
<dbReference type="RefSeq" id="WP_257511686.1">
    <property type="nucleotide sequence ID" value="NZ_JANKHG010000017.1"/>
</dbReference>
<evidence type="ECO:0000256" key="8">
    <source>
        <dbReference type="SAM" id="Coils"/>
    </source>
</evidence>
<dbReference type="PRINTS" id="PR01005">
    <property type="entry name" value="FLGHOOKAP1"/>
</dbReference>
<evidence type="ECO:0000256" key="6">
    <source>
        <dbReference type="ARBA" id="ARBA00023143"/>
    </source>
</evidence>
<evidence type="ECO:0000256" key="7">
    <source>
        <dbReference type="RuleBase" id="RU362065"/>
    </source>
</evidence>
<comment type="caution">
    <text evidence="12">The sequence shown here is derived from an EMBL/GenBank/DDBJ whole genome shotgun (WGS) entry which is preliminary data.</text>
</comment>
<dbReference type="Pfam" id="PF22638">
    <property type="entry name" value="FlgK_D1"/>
    <property type="match status" value="1"/>
</dbReference>
<dbReference type="NCBIfam" id="TIGR02492">
    <property type="entry name" value="flgK_ends"/>
    <property type="match status" value="1"/>
</dbReference>
<evidence type="ECO:0000256" key="2">
    <source>
        <dbReference type="ARBA" id="ARBA00004613"/>
    </source>
</evidence>
<keyword evidence="12" id="KW-0282">Flagellum</keyword>
<comment type="similarity">
    <text evidence="3 7">Belongs to the flagella basal body rod proteins family.</text>
</comment>